<dbReference type="VEuPathDB" id="TrichDB:TVAG_268180"/>
<organism evidence="3 4">
    <name type="scientific">Trichomonas vaginalis (strain ATCC PRA-98 / G3)</name>
    <dbReference type="NCBI Taxonomy" id="412133"/>
    <lineage>
        <taxon>Eukaryota</taxon>
        <taxon>Metamonada</taxon>
        <taxon>Parabasalia</taxon>
        <taxon>Trichomonadida</taxon>
        <taxon>Trichomonadidae</taxon>
        <taxon>Trichomonas</taxon>
    </lineage>
</organism>
<accession>A2DLG7</accession>
<dbReference type="InterPro" id="IPR039360">
    <property type="entry name" value="Ras_GTPase"/>
</dbReference>
<evidence type="ECO:0000256" key="1">
    <source>
        <dbReference type="ARBA" id="ARBA00022468"/>
    </source>
</evidence>
<dbReference type="OrthoDB" id="1562946at2759"/>
<dbReference type="SUPFAM" id="SSF48350">
    <property type="entry name" value="GTPase activation domain, GAP"/>
    <property type="match status" value="1"/>
</dbReference>
<gene>
    <name evidence="3" type="ORF">TVAG_268180</name>
</gene>
<keyword evidence="4" id="KW-1185">Reference proteome</keyword>
<evidence type="ECO:0000313" key="3">
    <source>
        <dbReference type="EMBL" id="EAY18785.1"/>
    </source>
</evidence>
<dbReference type="Proteomes" id="UP000001542">
    <property type="component" value="Unassembled WGS sequence"/>
</dbReference>
<dbReference type="EMBL" id="DS113215">
    <property type="protein sequence ID" value="EAY18785.1"/>
    <property type="molecule type" value="Genomic_DNA"/>
</dbReference>
<dbReference type="PANTHER" id="PTHR10194">
    <property type="entry name" value="RAS GTPASE-ACTIVATING PROTEINS"/>
    <property type="match status" value="1"/>
</dbReference>
<dbReference type="eggNOG" id="KOG1826">
    <property type="taxonomic scope" value="Eukaryota"/>
</dbReference>
<dbReference type="InterPro" id="IPR008936">
    <property type="entry name" value="Rho_GTPase_activation_prot"/>
</dbReference>
<dbReference type="SMART" id="SM00323">
    <property type="entry name" value="RasGAP"/>
    <property type="match status" value="1"/>
</dbReference>
<dbReference type="GO" id="GO:1902531">
    <property type="term" value="P:regulation of intracellular signal transduction"/>
    <property type="evidence" value="ECO:0000318"/>
    <property type="project" value="GO_Central"/>
</dbReference>
<keyword evidence="1" id="KW-0343">GTPase activation</keyword>
<dbReference type="InterPro" id="IPR001936">
    <property type="entry name" value="RasGAP_dom"/>
</dbReference>
<protein>
    <submittedName>
        <fullName evidence="3">GTPase-activator protein, putative</fullName>
    </submittedName>
</protein>
<dbReference type="STRING" id="5722.A2DLG7"/>
<reference evidence="3" key="1">
    <citation type="submission" date="2006-10" db="EMBL/GenBank/DDBJ databases">
        <authorList>
            <person name="Amadeo P."/>
            <person name="Zhao Q."/>
            <person name="Wortman J."/>
            <person name="Fraser-Liggett C."/>
            <person name="Carlton J."/>
        </authorList>
    </citation>
    <scope>NUCLEOTIDE SEQUENCE</scope>
    <source>
        <strain evidence="3">G3</strain>
    </source>
</reference>
<dbReference type="InParanoid" id="A2DLG7"/>
<dbReference type="PROSITE" id="PS50018">
    <property type="entry name" value="RAS_GTPASE_ACTIV_2"/>
    <property type="match status" value="1"/>
</dbReference>
<dbReference type="PANTHER" id="PTHR10194:SF60">
    <property type="entry name" value="RAS GTPASE-ACTIVATING PROTEIN RASKOL"/>
    <property type="match status" value="1"/>
</dbReference>
<dbReference type="VEuPathDB" id="TrichDB:TVAGG3_0013660"/>
<name>A2DLG7_TRIV3</name>
<evidence type="ECO:0000259" key="2">
    <source>
        <dbReference type="PROSITE" id="PS50018"/>
    </source>
</evidence>
<dbReference type="Gene3D" id="1.10.506.10">
    <property type="entry name" value="GTPase Activation - p120gap, domain 1"/>
    <property type="match status" value="1"/>
</dbReference>
<reference evidence="3" key="2">
    <citation type="journal article" date="2007" name="Science">
        <title>Draft genome sequence of the sexually transmitted pathogen Trichomonas vaginalis.</title>
        <authorList>
            <person name="Carlton J.M."/>
            <person name="Hirt R.P."/>
            <person name="Silva J.C."/>
            <person name="Delcher A.L."/>
            <person name="Schatz M."/>
            <person name="Zhao Q."/>
            <person name="Wortman J.R."/>
            <person name="Bidwell S.L."/>
            <person name="Alsmark U.C.M."/>
            <person name="Besteiro S."/>
            <person name="Sicheritz-Ponten T."/>
            <person name="Noel C.J."/>
            <person name="Dacks J.B."/>
            <person name="Foster P.G."/>
            <person name="Simillion C."/>
            <person name="Van de Peer Y."/>
            <person name="Miranda-Saavedra D."/>
            <person name="Barton G.J."/>
            <person name="Westrop G.D."/>
            <person name="Mueller S."/>
            <person name="Dessi D."/>
            <person name="Fiori P.L."/>
            <person name="Ren Q."/>
            <person name="Paulsen I."/>
            <person name="Zhang H."/>
            <person name="Bastida-Corcuera F.D."/>
            <person name="Simoes-Barbosa A."/>
            <person name="Brown M.T."/>
            <person name="Hayes R.D."/>
            <person name="Mukherjee M."/>
            <person name="Okumura C.Y."/>
            <person name="Schneider R."/>
            <person name="Smith A.J."/>
            <person name="Vanacova S."/>
            <person name="Villalvazo M."/>
            <person name="Haas B.J."/>
            <person name="Pertea M."/>
            <person name="Feldblyum T.V."/>
            <person name="Utterback T.R."/>
            <person name="Shu C.L."/>
            <person name="Osoegawa K."/>
            <person name="de Jong P.J."/>
            <person name="Hrdy I."/>
            <person name="Horvathova L."/>
            <person name="Zubacova Z."/>
            <person name="Dolezal P."/>
            <person name="Malik S.B."/>
            <person name="Logsdon J.M. Jr."/>
            <person name="Henze K."/>
            <person name="Gupta A."/>
            <person name="Wang C.C."/>
            <person name="Dunne R.L."/>
            <person name="Upcroft J.A."/>
            <person name="Upcroft P."/>
            <person name="White O."/>
            <person name="Salzberg S.L."/>
            <person name="Tang P."/>
            <person name="Chiu C.-H."/>
            <person name="Lee Y.-S."/>
            <person name="Embley T.M."/>
            <person name="Coombs G.H."/>
            <person name="Mottram J.C."/>
            <person name="Tachezy J."/>
            <person name="Fraser-Liggett C.M."/>
            <person name="Johnson P.J."/>
        </authorList>
    </citation>
    <scope>NUCLEOTIDE SEQUENCE [LARGE SCALE GENOMIC DNA]</scope>
    <source>
        <strain evidence="3">G3</strain>
    </source>
</reference>
<evidence type="ECO:0000313" key="4">
    <source>
        <dbReference type="Proteomes" id="UP000001542"/>
    </source>
</evidence>
<dbReference type="RefSeq" id="XP_001579771.1">
    <property type="nucleotide sequence ID" value="XM_001579721.1"/>
</dbReference>
<dbReference type="KEGG" id="tva:5464299"/>
<dbReference type="CDD" id="cd04519">
    <property type="entry name" value="RasGAP"/>
    <property type="match status" value="1"/>
</dbReference>
<dbReference type="GO" id="GO:0005096">
    <property type="term" value="F:GTPase activator activity"/>
    <property type="evidence" value="ECO:0000318"/>
    <property type="project" value="GO_Central"/>
</dbReference>
<proteinExistence type="predicted"/>
<sequence length="1841" mass="211147">MDPKYDNIKQLIDALVIQITESLVTDPIITQEEESFVANFVVTNQNLVNLYPLINGKEQFHSISTILLEKISSIIDSTATVTLNNSRFATVYLQALVKCIEKVSQNEHGDFFKIEFLEKVISLVEKVMNHDNPDLLRSSYTKFTQTIGSISTQVFTIFEAKIKDLLSKLPKMKDLRFQLLPFTRFIASYHALKYGLRILLEVYQDFKLYLNEYCNTISTIIMTSFRNNPSEFMNRIINNNDALQIFELLKKDKSISDSSKYEALISLSFLLHAQINNGSLESITSKISNELSKKVSGFDQSHYSALQAALYSALAVAETNGFQSYIGIFKIFAPSLVEKLHSQQQVLFEYYYHLRYFICVDLPVALYFTSYGYFVDVMKYFVNENTLMPRQLTCRTIDKCMSVKMNSEQKNLLQSALINMLESLSSGNDVLVAFPLLFHAFEVNPDILDEILKINHGLTMFLWRPCPTNGIRSLCNAFISAFKKDEYKLNDWIVIDCTISSILNNLDFFMALKPEIISDLGRIFLFILDLVKYFLEKEECRKFVQIPQMMVTVMQMEVVSLVFLPTPISSICLTILQEVINIDLKYELDTQLQLPINIYQEFIDICKSKGKFDVDDNATFAPLLKLKKENKSITYAYIKHLGNLAYALDPTVVDESLKKTPNAMSPSTLRDEFTKTALLLETMLIKTSPNNYLTVINECMKSPSYIGNDGSVIFARIVRPQIITPILQSVLIKMQEIGYEFTDVHTQYTANSMKMVQNLIQKYEWEVGTVESFLIEHISMVFVSYMNLLVSAQRLYQCSQFLITALTKSRNSISKANKMELSVILASWLARIDCGPSTEKAGQTICNALAKVVEDLSFSLDNYDDLVFLTTNLNTRLLKQQSLVKSISNAIACLFKSNFWLFSRSELAKTLIGTDLSRAGYVNAAHEALVNSRILPPKKEDNLIDYLFIDNFRLLKEIVSFVPVKQSEQFSIYLVKAAVSRHVEFDFINFMTDLELEKTSEVNKNTILRGNAVPSRSIISFSKIFGREWLKTIYSPMSNLAKEIVKSGKSINIKTKYVPSNENIEENRKTFRQLFIKSIDIITNSIPRLPTQIIRMVQIVYKKVAEKFQDNHGIMIVNGIIFLRLIIPNLTAPPNEEEEDKFDISEEERQVLVSVCIALMAASLRGDLTDKGEDYLYFNDVASLALDRFTATVDDIIKTDIKGAAFKYLETDENIVCQNLSETLCSLRKDLDLFYTSRKNDKEAEKLYNFVLKYDKIKTRNFISCKKQSDFDQLPREMKEFMMIKPTDEELYQLEQFIFIDTPFNSDFEVVYYVSSLQNSSISEKTIMSYLFNLLLSINNDIIFVLDMSHVDVEKLPKGQVQIKKFMPVFDMCFKSIKHFIVLRSSYEFGEYFVQNRQFTHYSDTFVFATSEKDIYPLNSLSDKIPMECKEALNNEGFPQTTIINKRETTIRVSRFSLHTLIKIGAISVNNCYMLNHIHSISDITAPDENLEFTVYVNNEILVFTTFPASGLYYLIKSAFARANSKSLKYPQICTDSNDKSSTCWLLLLISLTGLMEADCHFLWENSFNLLKSVNNEYQLSIDIPETVEECRQKATDILRIACNKRPEDVGHVIIEFEKIFSVLKNPLPVVKLLPGITEFLLSSQCGYLGRRFLIELHCEDEESMLFIKNKVWKEIMSKQEYGPAVFEVLLPMFDENNKELLYLIAMENKSFVSSHIVKRLMDRLQSAPSAALLLLEGNLFDIKNHGADLLHACLIALGRTAQDDVIVQVINRLLKDISKRVENAGMSGVISVDVNNRRKNTTEVIKVLKQTSFFGKIVESFERFADENDISKEYLSYFKE</sequence>
<feature type="domain" description="Ras-GAP" evidence="2">
    <location>
        <begin position="966"/>
        <end position="1164"/>
    </location>
</feature>